<feature type="signal peptide" evidence="1">
    <location>
        <begin position="1"/>
        <end position="25"/>
    </location>
</feature>
<keyword evidence="1" id="KW-0732">Signal</keyword>
<proteinExistence type="predicted"/>
<dbReference type="Pfam" id="PF00656">
    <property type="entry name" value="Peptidase_C14"/>
    <property type="match status" value="1"/>
</dbReference>
<dbReference type="Gene3D" id="3.40.50.1460">
    <property type="match status" value="1"/>
</dbReference>
<dbReference type="SUPFAM" id="SSF52129">
    <property type="entry name" value="Caspase-like"/>
    <property type="match status" value="1"/>
</dbReference>
<sequence>MKLTLKSIFTLLFILVVIQSTVAQKATTYAIVVGIADYKYIGDLTFTVPDAKKVYAFLKSQAGGAVPTNHIRFLTNETATKANIMKEMNYIFSFARPQDRVIFYFSGHGATGFFCASDIRINGNEAENALWHDEIKDAFKKCRARTKLCIADACYAGSIKGVDTYKSVRQKGLGLEEKSAGIAVIMASKYNQTSGEDARLQQGFFSYFMIQGLSGKSDVNRDKIVTIKELFSYVWKNVKTYSKGRQVPIMFSNTYTMPVAYLN</sequence>
<dbReference type="InterPro" id="IPR029030">
    <property type="entry name" value="Caspase-like_dom_sf"/>
</dbReference>
<dbReference type="GO" id="GO:0004197">
    <property type="term" value="F:cysteine-type endopeptidase activity"/>
    <property type="evidence" value="ECO:0007669"/>
    <property type="project" value="InterPro"/>
</dbReference>
<feature type="domain" description="Peptidase C14 caspase" evidence="2">
    <location>
        <begin position="29"/>
        <end position="256"/>
    </location>
</feature>
<dbReference type="InterPro" id="IPR011600">
    <property type="entry name" value="Pept_C14_caspase"/>
</dbReference>
<name>A0A369IE28_9BACT</name>
<feature type="chain" id="PRO_5016628787" evidence="1">
    <location>
        <begin position="26"/>
        <end position="263"/>
    </location>
</feature>
<dbReference type="GO" id="GO:0006508">
    <property type="term" value="P:proteolysis"/>
    <property type="evidence" value="ECO:0007669"/>
    <property type="project" value="InterPro"/>
</dbReference>
<dbReference type="EMBL" id="QPIW01000002">
    <property type="protein sequence ID" value="RDB07100.1"/>
    <property type="molecule type" value="Genomic_DNA"/>
</dbReference>
<gene>
    <name evidence="3" type="ORF">DVG78_03495</name>
</gene>
<reference evidence="3 4" key="1">
    <citation type="submission" date="2018-07" db="EMBL/GenBank/DDBJ databases">
        <title>Genome analysis of Runella aurantiaca.</title>
        <authorList>
            <person name="Yang X."/>
        </authorList>
    </citation>
    <scope>NUCLEOTIDE SEQUENCE [LARGE SCALE GENOMIC DNA]</scope>
    <source>
        <strain evidence="3 4">YX9</strain>
    </source>
</reference>
<dbReference type="AlphaFoldDB" id="A0A369IE28"/>
<evidence type="ECO:0000256" key="1">
    <source>
        <dbReference type="SAM" id="SignalP"/>
    </source>
</evidence>
<protein>
    <submittedName>
        <fullName evidence="3">Caspase family protein</fullName>
    </submittedName>
</protein>
<accession>A0A369IE28</accession>
<dbReference type="InterPro" id="IPR052039">
    <property type="entry name" value="Caspase-related_regulators"/>
</dbReference>
<dbReference type="PANTHER" id="PTHR22576">
    <property type="entry name" value="MUCOSA ASSOCIATED LYMPHOID TISSUE LYMPHOMA TRANSLOCATION PROTEIN 1/PARACASPASE"/>
    <property type="match status" value="1"/>
</dbReference>
<dbReference type="PANTHER" id="PTHR22576:SF37">
    <property type="entry name" value="MUCOSA-ASSOCIATED LYMPHOID TISSUE LYMPHOMA TRANSLOCATION PROTEIN 1"/>
    <property type="match status" value="1"/>
</dbReference>
<dbReference type="RefSeq" id="WP_114459688.1">
    <property type="nucleotide sequence ID" value="NZ_QPIW01000002.1"/>
</dbReference>
<organism evidence="3 4">
    <name type="scientific">Runella aurantiaca</name>
    <dbReference type="NCBI Taxonomy" id="2282308"/>
    <lineage>
        <taxon>Bacteria</taxon>
        <taxon>Pseudomonadati</taxon>
        <taxon>Bacteroidota</taxon>
        <taxon>Cytophagia</taxon>
        <taxon>Cytophagales</taxon>
        <taxon>Spirosomataceae</taxon>
        <taxon>Runella</taxon>
    </lineage>
</organism>
<dbReference type="OrthoDB" id="9767236at2"/>
<evidence type="ECO:0000313" key="4">
    <source>
        <dbReference type="Proteomes" id="UP000253141"/>
    </source>
</evidence>
<dbReference type="Proteomes" id="UP000253141">
    <property type="component" value="Unassembled WGS sequence"/>
</dbReference>
<evidence type="ECO:0000313" key="3">
    <source>
        <dbReference type="EMBL" id="RDB07100.1"/>
    </source>
</evidence>
<evidence type="ECO:0000259" key="2">
    <source>
        <dbReference type="Pfam" id="PF00656"/>
    </source>
</evidence>
<comment type="caution">
    <text evidence="3">The sequence shown here is derived from an EMBL/GenBank/DDBJ whole genome shotgun (WGS) entry which is preliminary data.</text>
</comment>
<keyword evidence="4" id="KW-1185">Reference proteome</keyword>